<reference evidence="1" key="1">
    <citation type="submission" date="2021-03" db="EMBL/GenBank/DDBJ databases">
        <title>novel species isolated from a fishpond in China.</title>
        <authorList>
            <person name="Lu H."/>
            <person name="Cai Z."/>
        </authorList>
    </citation>
    <scope>NUCLEOTIDE SEQUENCE</scope>
    <source>
        <strain evidence="1">JCM 30855</strain>
    </source>
</reference>
<accession>A0A939IMD7</accession>
<keyword evidence="2" id="KW-1185">Reference proteome</keyword>
<gene>
    <name evidence="1" type="ORF">J0A66_08255</name>
</gene>
<proteinExistence type="predicted"/>
<sequence>MKEIEWYHTKDGFTVKGQFFSPISMVAHIERLNGVKVLAKKSWGMTDDFEAFFEYKGHRFIVETPFVEVEVAAFDKRIPKEIIKEVLEHAANYSWVNPVTFIWAMLRYFILPFNPPAKK</sequence>
<comment type="caution">
    <text evidence="1">The sequence shown here is derived from an EMBL/GenBank/DDBJ whole genome shotgun (WGS) entry which is preliminary data.</text>
</comment>
<organism evidence="1 2">
    <name type="scientific">Bowmanella dokdonensis</name>
    <dbReference type="NCBI Taxonomy" id="751969"/>
    <lineage>
        <taxon>Bacteria</taxon>
        <taxon>Pseudomonadati</taxon>
        <taxon>Pseudomonadota</taxon>
        <taxon>Gammaproteobacteria</taxon>
        <taxon>Alteromonadales</taxon>
        <taxon>Alteromonadaceae</taxon>
        <taxon>Bowmanella</taxon>
    </lineage>
</organism>
<dbReference type="AlphaFoldDB" id="A0A939IMD7"/>
<protein>
    <submittedName>
        <fullName evidence="1">Uncharacterized protein</fullName>
    </submittedName>
</protein>
<name>A0A939IMD7_9ALTE</name>
<dbReference type="RefSeq" id="WP_206573328.1">
    <property type="nucleotide sequence ID" value="NZ_JAFKCV010000004.1"/>
</dbReference>
<dbReference type="EMBL" id="JAFKCV010000004">
    <property type="protein sequence ID" value="MBN7825208.1"/>
    <property type="molecule type" value="Genomic_DNA"/>
</dbReference>
<dbReference type="Proteomes" id="UP000664654">
    <property type="component" value="Unassembled WGS sequence"/>
</dbReference>
<evidence type="ECO:0000313" key="2">
    <source>
        <dbReference type="Proteomes" id="UP000664654"/>
    </source>
</evidence>
<evidence type="ECO:0000313" key="1">
    <source>
        <dbReference type="EMBL" id="MBN7825208.1"/>
    </source>
</evidence>